<evidence type="ECO:0000256" key="7">
    <source>
        <dbReference type="ARBA" id="ARBA00023172"/>
    </source>
</evidence>
<dbReference type="Pfam" id="PF02899">
    <property type="entry name" value="Phage_int_SAM_1"/>
    <property type="match status" value="1"/>
</dbReference>
<keyword evidence="4" id="KW-0159">Chromosome partition</keyword>
<dbReference type="PANTHER" id="PTHR30349:SF77">
    <property type="entry name" value="TYROSINE RECOMBINASE XERC"/>
    <property type="match status" value="1"/>
</dbReference>
<dbReference type="GO" id="GO:0051301">
    <property type="term" value="P:cell division"/>
    <property type="evidence" value="ECO:0007669"/>
    <property type="project" value="UniProtKB-KW"/>
</dbReference>
<dbReference type="HAMAP" id="MF_01808">
    <property type="entry name" value="Recomb_XerC_XerD"/>
    <property type="match status" value="1"/>
</dbReference>
<accession>A0A6J7NI83</accession>
<dbReference type="SUPFAM" id="SSF56349">
    <property type="entry name" value="DNA breaking-rejoining enzymes"/>
    <property type="match status" value="1"/>
</dbReference>
<dbReference type="EMBL" id="CAFBMH010000005">
    <property type="protein sequence ID" value="CAB4890796.1"/>
    <property type="molecule type" value="Genomic_DNA"/>
</dbReference>
<dbReference type="EMBL" id="CAFABA010000230">
    <property type="protein sequence ID" value="CAB4836758.1"/>
    <property type="molecule type" value="Genomic_DNA"/>
</dbReference>
<keyword evidence="7" id="KW-0233">DNA recombination</keyword>
<comment type="subcellular location">
    <subcellularLocation>
        <location evidence="1">Cytoplasm</location>
    </subcellularLocation>
</comment>
<keyword evidence="5" id="KW-0229">DNA integration</keyword>
<dbReference type="InterPro" id="IPR044068">
    <property type="entry name" value="CB"/>
</dbReference>
<keyword evidence="3" id="KW-0132">Cell division</keyword>
<dbReference type="InterPro" id="IPR010998">
    <property type="entry name" value="Integrase_recombinase_N"/>
</dbReference>
<sequence>MAWEGETFVASLTALNDASRAVYTRDLAAFCEWAEGNGLAQPSDVDRRGVRRYLAYLDSQRFARRTIARKASVVRRYFDWARRRGLVERDPTHGLSTPRGEARLPRILRDDEITILLDEPLPRGLVGDEVMRARDDAVLELLYGSGLRVSEVCSLGVGDLDLARERVTVWGKGGKQRTVPLSAPACAALARWIESHRATVVTRDPDASRALFCNSRGVRLTPRDIRRILDRRSMSPTHPHALRHTFATHLLDGGADLRAVQELLGHADLSTTQIYTHVSKERLQRVHRATHPRA</sequence>
<evidence type="ECO:0000256" key="1">
    <source>
        <dbReference type="ARBA" id="ARBA00004496"/>
    </source>
</evidence>
<dbReference type="GO" id="GO:0003677">
    <property type="term" value="F:DNA binding"/>
    <property type="evidence" value="ECO:0007669"/>
    <property type="project" value="UniProtKB-KW"/>
</dbReference>
<evidence type="ECO:0000313" key="14">
    <source>
        <dbReference type="EMBL" id="CAB4990293.1"/>
    </source>
</evidence>
<name>A0A6J7NI83_9ZZZZ</name>
<dbReference type="InterPro" id="IPR013762">
    <property type="entry name" value="Integrase-like_cat_sf"/>
</dbReference>
<evidence type="ECO:0000256" key="2">
    <source>
        <dbReference type="ARBA" id="ARBA00022490"/>
    </source>
</evidence>
<dbReference type="InterPro" id="IPR002104">
    <property type="entry name" value="Integrase_catalytic"/>
</dbReference>
<evidence type="ECO:0000259" key="9">
    <source>
        <dbReference type="PROSITE" id="PS51898"/>
    </source>
</evidence>
<dbReference type="GO" id="GO:0007059">
    <property type="term" value="P:chromosome segregation"/>
    <property type="evidence" value="ECO:0007669"/>
    <property type="project" value="UniProtKB-KW"/>
</dbReference>
<organism evidence="14">
    <name type="scientific">freshwater metagenome</name>
    <dbReference type="NCBI Taxonomy" id="449393"/>
    <lineage>
        <taxon>unclassified sequences</taxon>
        <taxon>metagenomes</taxon>
        <taxon>ecological metagenomes</taxon>
    </lineage>
</organism>
<evidence type="ECO:0000259" key="10">
    <source>
        <dbReference type="PROSITE" id="PS51900"/>
    </source>
</evidence>
<dbReference type="AlphaFoldDB" id="A0A6J7NI83"/>
<dbReference type="InterPro" id="IPR011010">
    <property type="entry name" value="DNA_brk_join_enz"/>
</dbReference>
<keyword evidence="8" id="KW-0131">Cell cycle</keyword>
<feature type="domain" description="Core-binding (CB)" evidence="10">
    <location>
        <begin position="1"/>
        <end position="82"/>
    </location>
</feature>
<dbReference type="Pfam" id="PF00589">
    <property type="entry name" value="Phage_integrase"/>
    <property type="match status" value="1"/>
</dbReference>
<dbReference type="PROSITE" id="PS51900">
    <property type="entry name" value="CB"/>
    <property type="match status" value="1"/>
</dbReference>
<evidence type="ECO:0000256" key="3">
    <source>
        <dbReference type="ARBA" id="ARBA00022618"/>
    </source>
</evidence>
<evidence type="ECO:0000256" key="4">
    <source>
        <dbReference type="ARBA" id="ARBA00022829"/>
    </source>
</evidence>
<evidence type="ECO:0000256" key="8">
    <source>
        <dbReference type="ARBA" id="ARBA00023306"/>
    </source>
</evidence>
<proteinExistence type="inferred from homology"/>
<dbReference type="InterPro" id="IPR050090">
    <property type="entry name" value="Tyrosine_recombinase_XerCD"/>
</dbReference>
<reference evidence="14" key="1">
    <citation type="submission" date="2020-05" db="EMBL/GenBank/DDBJ databases">
        <authorList>
            <person name="Chiriac C."/>
            <person name="Salcher M."/>
            <person name="Ghai R."/>
            <person name="Kavagutti S V."/>
        </authorList>
    </citation>
    <scope>NUCLEOTIDE SEQUENCE</scope>
</reference>
<gene>
    <name evidence="11" type="ORF">UFOPK2754_00995</name>
    <name evidence="12" type="ORF">UFOPK3139_03203</name>
    <name evidence="13" type="ORF">UFOPK3543_00243</name>
    <name evidence="14" type="ORF">UFOPK3967_00959</name>
</gene>
<protein>
    <submittedName>
        <fullName evidence="14">Unannotated protein</fullName>
    </submittedName>
</protein>
<keyword evidence="6" id="KW-0238">DNA-binding</keyword>
<feature type="domain" description="Tyr recombinase" evidence="9">
    <location>
        <begin position="103"/>
        <end position="288"/>
    </location>
</feature>
<evidence type="ECO:0000256" key="6">
    <source>
        <dbReference type="ARBA" id="ARBA00023125"/>
    </source>
</evidence>
<evidence type="ECO:0000256" key="5">
    <source>
        <dbReference type="ARBA" id="ARBA00022908"/>
    </source>
</evidence>
<evidence type="ECO:0000313" key="12">
    <source>
        <dbReference type="EMBL" id="CAB4836758.1"/>
    </source>
</evidence>
<keyword evidence="2" id="KW-0963">Cytoplasm</keyword>
<dbReference type="EMBL" id="CAFBOS010000044">
    <property type="protein sequence ID" value="CAB4990293.1"/>
    <property type="molecule type" value="Genomic_DNA"/>
</dbReference>
<dbReference type="PANTHER" id="PTHR30349">
    <property type="entry name" value="PHAGE INTEGRASE-RELATED"/>
    <property type="match status" value="1"/>
</dbReference>
<dbReference type="PROSITE" id="PS51898">
    <property type="entry name" value="TYR_RECOMBINASE"/>
    <property type="match status" value="1"/>
</dbReference>
<dbReference type="Gene3D" id="1.10.150.130">
    <property type="match status" value="1"/>
</dbReference>
<dbReference type="Gene3D" id="1.10.443.10">
    <property type="entry name" value="Intergrase catalytic core"/>
    <property type="match status" value="1"/>
</dbReference>
<dbReference type="InterPro" id="IPR023009">
    <property type="entry name" value="Tyrosine_recombinase_XerC/XerD"/>
</dbReference>
<dbReference type="GO" id="GO:0005737">
    <property type="term" value="C:cytoplasm"/>
    <property type="evidence" value="ECO:0007669"/>
    <property type="project" value="UniProtKB-SubCell"/>
</dbReference>
<dbReference type="GO" id="GO:0015074">
    <property type="term" value="P:DNA integration"/>
    <property type="evidence" value="ECO:0007669"/>
    <property type="project" value="UniProtKB-KW"/>
</dbReference>
<evidence type="ECO:0000313" key="13">
    <source>
        <dbReference type="EMBL" id="CAB4890796.1"/>
    </source>
</evidence>
<dbReference type="GO" id="GO:0006310">
    <property type="term" value="P:DNA recombination"/>
    <property type="evidence" value="ECO:0007669"/>
    <property type="project" value="UniProtKB-KW"/>
</dbReference>
<evidence type="ECO:0000313" key="11">
    <source>
        <dbReference type="EMBL" id="CAB4738489.1"/>
    </source>
</evidence>
<dbReference type="InterPro" id="IPR004107">
    <property type="entry name" value="Integrase_SAM-like_N"/>
</dbReference>
<dbReference type="EMBL" id="CAEZYR010000028">
    <property type="protein sequence ID" value="CAB4738489.1"/>
    <property type="molecule type" value="Genomic_DNA"/>
</dbReference>